<dbReference type="InterPro" id="IPR022655">
    <property type="entry name" value="DUF1553"/>
</dbReference>
<comment type="caution">
    <text evidence="6">The sequence shown here is derived from an EMBL/GenBank/DDBJ whole genome shotgun (WGS) entry which is preliminary data.</text>
</comment>
<accession>A0A5C6BW92</accession>
<evidence type="ECO:0000256" key="4">
    <source>
        <dbReference type="SAM" id="SignalP"/>
    </source>
</evidence>
<evidence type="ECO:0000313" key="7">
    <source>
        <dbReference type="Proteomes" id="UP000319908"/>
    </source>
</evidence>
<evidence type="ECO:0000256" key="1">
    <source>
        <dbReference type="ARBA" id="ARBA00022723"/>
    </source>
</evidence>
<dbReference type="InterPro" id="IPR000421">
    <property type="entry name" value="FA58C"/>
</dbReference>
<dbReference type="PANTHER" id="PTHR35889">
    <property type="entry name" value="CYCLOINULO-OLIGOSACCHARIDE FRUCTANOTRANSFERASE-RELATED"/>
    <property type="match status" value="1"/>
</dbReference>
<dbReference type="PANTHER" id="PTHR35889:SF3">
    <property type="entry name" value="F-BOX DOMAIN-CONTAINING PROTEIN"/>
    <property type="match status" value="1"/>
</dbReference>
<dbReference type="PROSITE" id="PS50022">
    <property type="entry name" value="FA58C_3"/>
    <property type="match status" value="1"/>
</dbReference>
<protein>
    <submittedName>
        <fullName evidence="6">Planctomycete cytochrome C</fullName>
    </submittedName>
</protein>
<evidence type="ECO:0000256" key="3">
    <source>
        <dbReference type="ARBA" id="ARBA00023157"/>
    </source>
</evidence>
<proteinExistence type="predicted"/>
<reference evidence="6 7" key="1">
    <citation type="journal article" date="2020" name="Antonie Van Leeuwenhoek">
        <title>Rhodopirellula heiligendammensis sp. nov., Rhodopirellula pilleata sp. nov., and Rhodopirellula solitaria sp. nov. isolated from natural or artificial marine surfaces in Northern Germany and California, USA, and emended description of the genus Rhodopirellula.</title>
        <authorList>
            <person name="Kallscheuer N."/>
            <person name="Wiegand S."/>
            <person name="Jogler M."/>
            <person name="Boedeker C."/>
            <person name="Peeters S.H."/>
            <person name="Rast P."/>
            <person name="Heuer A."/>
            <person name="Jetten M.S.M."/>
            <person name="Rohde M."/>
            <person name="Jogler C."/>
        </authorList>
    </citation>
    <scope>NUCLEOTIDE SEQUENCE [LARGE SCALE GENOMIC DNA]</scope>
    <source>
        <strain evidence="6 7">Poly21</strain>
    </source>
</reference>
<dbReference type="SMART" id="SM00607">
    <property type="entry name" value="FTP"/>
    <property type="match status" value="1"/>
</dbReference>
<name>A0A5C6BW92_9BACT</name>
<organism evidence="6 7">
    <name type="scientific">Allorhodopirellula heiligendammensis</name>
    <dbReference type="NCBI Taxonomy" id="2714739"/>
    <lineage>
        <taxon>Bacteria</taxon>
        <taxon>Pseudomonadati</taxon>
        <taxon>Planctomycetota</taxon>
        <taxon>Planctomycetia</taxon>
        <taxon>Pirellulales</taxon>
        <taxon>Pirellulaceae</taxon>
        <taxon>Allorhodopirellula</taxon>
    </lineage>
</organism>
<dbReference type="GO" id="GO:0046872">
    <property type="term" value="F:metal ion binding"/>
    <property type="evidence" value="ECO:0007669"/>
    <property type="project" value="UniProtKB-KW"/>
</dbReference>
<dbReference type="EMBL" id="SJPU01000002">
    <property type="protein sequence ID" value="TWU16305.1"/>
    <property type="molecule type" value="Genomic_DNA"/>
</dbReference>
<dbReference type="InterPro" id="IPR008979">
    <property type="entry name" value="Galactose-bd-like_sf"/>
</dbReference>
<dbReference type="Gene3D" id="2.60.120.260">
    <property type="entry name" value="Galactose-binding domain-like"/>
    <property type="match status" value="1"/>
</dbReference>
<sequence>MLPIPFRYLLLVAAVSRLVAPAHVAEADEVIDFNRDIRPLLSGNCLVCHGPDEGSRVTDLRLDTEAGSQEDLGGYAAIAPGDAEASEIIERLTTDDADLRMPPEGKGRAFTPADVELIRRWIDQGAHYARHWSYVKPERPPLPPVTDETWPINAVDYFVLAKLEAEGLTPSPAADRLTLARRVALDLTGLPPTWQEASAFANDPRSDAYEIYVDQMLAKPTFGERWASVWLDLARYADSAGYADDPMRTIWAYRDYVIRSLNENKPFDEFTIEQIAGDLMDDPTESQLIATAFHRNTMTNNEGGTNDEEFRNVAVVDRVNTTMAVWMGTTMACAQCHTHKYDPITLDEYFQFFDFFNQTADADQRDERPVLAIWTDEQKQRKRELQTQLAELEKSLNHSTPEIRAAQRKWVAELIAPATWQALQPTSATLNDRALDVDGQGWIVTASDSSDAGEIVINCGVDAPLAGLRLEAPAGDESALPVSDVHATWSPSESAVTPARYVRIDLPGDKKMIHLAELQVFANGVNVATTATATQSSTGFGGNVQYAIDGNTDGTFNSGSVTHTAVEQDPWLELDLGSIQPIDSLVIWNRTDGGESILQRLTGFKISLLDEKREVTWQHSPPAVPSPQHRYVTTGIVPLDLTAIAGEDGSYVLDAVKEITGGTLTIRLNVPPSKSKRFRLSMTSDDRVIQWRDIPAKIQRAIDKPESARTNSERDQIAEYYRTVTPLLADVRSQVETRRAELAKLTPETSVPVMRDLPEAKRRVTKVQQRGSYLSTGDEVSAGVPAAFHDLQVASGSRPDRMTLARWLVDEDNPLTARVIANRHWEQIFGIGLVDTSEDFGSQGEMPSHPQLLDYLAVELREGGWNLKSLLRMLVTSATYRQSSQATPELFQDDPNNRLLARGPRFRATAEVVRDQALFVSGLLSDKMFGPPVQPMQPNLGLSAAFGSGTDWKTSSGGDRYRRGLYTLWRRSSPYPSMAQFDSPNREVCTVRRIRTNTPLQALVTLNDPVYIEAAQALARRAIEAENDPQLRVTFMFEQVLLRRPSDAEVTRLLTFIDELTGHYGRHTEEAAAMATEPLGPLTDELASRCTTTELAVWTVLSNVILNLDETFMKR</sequence>
<evidence type="ECO:0000313" key="6">
    <source>
        <dbReference type="EMBL" id="TWU16305.1"/>
    </source>
</evidence>
<feature type="signal peptide" evidence="4">
    <location>
        <begin position="1"/>
        <end position="24"/>
    </location>
</feature>
<dbReference type="InterPro" id="IPR036909">
    <property type="entry name" value="Cyt_c-like_dom_sf"/>
</dbReference>
<evidence type="ECO:0000259" key="5">
    <source>
        <dbReference type="PROSITE" id="PS50022"/>
    </source>
</evidence>
<dbReference type="Pfam" id="PF07635">
    <property type="entry name" value="PSCyt1"/>
    <property type="match status" value="1"/>
</dbReference>
<keyword evidence="2" id="KW-0106">Calcium</keyword>
<dbReference type="Proteomes" id="UP000319908">
    <property type="component" value="Unassembled WGS sequence"/>
</dbReference>
<dbReference type="InterPro" id="IPR011429">
    <property type="entry name" value="Cyt_c_Planctomycete-type"/>
</dbReference>
<keyword evidence="1" id="KW-0479">Metal-binding</keyword>
<dbReference type="InterPro" id="IPR006585">
    <property type="entry name" value="FTP1"/>
</dbReference>
<dbReference type="Pfam" id="PF22633">
    <property type="entry name" value="F5_F8_type_C_2"/>
    <property type="match status" value="1"/>
</dbReference>
<dbReference type="SUPFAM" id="SSF46626">
    <property type="entry name" value="Cytochrome c"/>
    <property type="match status" value="1"/>
</dbReference>
<dbReference type="Pfam" id="PF07583">
    <property type="entry name" value="PSCyt2"/>
    <property type="match status" value="1"/>
</dbReference>
<dbReference type="Pfam" id="PF07587">
    <property type="entry name" value="PSD1"/>
    <property type="match status" value="1"/>
</dbReference>
<dbReference type="InterPro" id="IPR011444">
    <property type="entry name" value="DUF1549"/>
</dbReference>
<feature type="chain" id="PRO_5023150082" evidence="4">
    <location>
        <begin position="25"/>
        <end position="1115"/>
    </location>
</feature>
<feature type="domain" description="F5/8 type C" evidence="5">
    <location>
        <begin position="513"/>
        <end position="617"/>
    </location>
</feature>
<keyword evidence="7" id="KW-1185">Reference proteome</keyword>
<gene>
    <name evidence="6" type="ORF">Poly21_35100</name>
</gene>
<keyword evidence="3" id="KW-1015">Disulfide bond</keyword>
<dbReference type="AlphaFoldDB" id="A0A5C6BW92"/>
<dbReference type="RefSeq" id="WP_146407985.1">
    <property type="nucleotide sequence ID" value="NZ_SJPU01000002.1"/>
</dbReference>
<evidence type="ECO:0000256" key="2">
    <source>
        <dbReference type="ARBA" id="ARBA00022837"/>
    </source>
</evidence>
<dbReference type="OrthoDB" id="127107at2"/>
<dbReference type="SUPFAM" id="SSF49785">
    <property type="entry name" value="Galactose-binding domain-like"/>
    <property type="match status" value="1"/>
</dbReference>
<dbReference type="GO" id="GO:0009055">
    <property type="term" value="F:electron transfer activity"/>
    <property type="evidence" value="ECO:0007669"/>
    <property type="project" value="InterPro"/>
</dbReference>
<dbReference type="GO" id="GO:0020037">
    <property type="term" value="F:heme binding"/>
    <property type="evidence" value="ECO:0007669"/>
    <property type="project" value="InterPro"/>
</dbReference>
<keyword evidence="4" id="KW-0732">Signal</keyword>